<comment type="caution">
    <text evidence="11">The sequence shown here is derived from an EMBL/GenBank/DDBJ whole genome shotgun (WGS) entry which is preliminary data.</text>
</comment>
<dbReference type="FunFam" id="3.40.30.10:FF:000302">
    <property type="entry name" value="Oligosaccharyl transferase subunit (Gamma), putative"/>
    <property type="match status" value="1"/>
</dbReference>
<keyword evidence="4 9" id="KW-0812">Transmembrane</keyword>
<evidence type="ECO:0000256" key="6">
    <source>
        <dbReference type="ARBA" id="ARBA00022824"/>
    </source>
</evidence>
<feature type="transmembrane region" description="Helical" evidence="9">
    <location>
        <begin position="209"/>
        <end position="228"/>
    </location>
</feature>
<name>A0A9P4P2Q5_9PEZI</name>
<keyword evidence="12" id="KW-1185">Reference proteome</keyword>
<dbReference type="EMBL" id="MU007011">
    <property type="protein sequence ID" value="KAF2436306.1"/>
    <property type="molecule type" value="Genomic_DNA"/>
</dbReference>
<keyword evidence="8 9" id="KW-0472">Membrane</keyword>
<dbReference type="InterPro" id="IPR021149">
    <property type="entry name" value="OligosaccharylTrfase_OST3/OST6"/>
</dbReference>
<accession>A0A9P4P2Q5</accession>
<protein>
    <submittedName>
        <fullName evidence="11">Uncharacterized protein</fullName>
    </submittedName>
</protein>
<dbReference type="AlphaFoldDB" id="A0A9P4P2Q5"/>
<sequence>MKPSTLLTTLTLLTTTLAAKKQTKDRLQDALSQTYPLKLDDAKFQKLTSAPRDFSNAVLLTAMDTRFGCAACQQFAPEWDLLAKSWQRGDKGGKSGLVFSTLDFMDGKGTFQSLGLQHAPVLMLYKPSVGPNAKPDLTPLRFDFSGGPQSAESIHGWLTRNLPEGGPKPKLSRPFNYIKAISITTAVVGTVTFFAVAAPYLVPIFQNRNLWAAISLIAVLLFTSGHMFNHIRKVPYVSGDGKGNIAYFAGGFQNQFGLETQIVAAMYGVLAFATITLAIKVPRIADAKTQQVAVMAWSAVMFLMYSFLLSIFRFKNGGYPFFLPPF</sequence>
<feature type="chain" id="PRO_5040200704" evidence="10">
    <location>
        <begin position="19"/>
        <end position="326"/>
    </location>
</feature>
<dbReference type="PANTHER" id="PTHR12692">
    <property type="entry name" value="DOLICHYL-DIPHOSPHOOLIGOSACCHARIDE--PROTEIN GLYCOSYLTRANSFERASE-RELATED"/>
    <property type="match status" value="1"/>
</dbReference>
<evidence type="ECO:0000256" key="4">
    <source>
        <dbReference type="ARBA" id="ARBA00022692"/>
    </source>
</evidence>
<dbReference type="Pfam" id="PF04756">
    <property type="entry name" value="OST3_OST6"/>
    <property type="match status" value="1"/>
</dbReference>
<evidence type="ECO:0000313" key="11">
    <source>
        <dbReference type="EMBL" id="KAF2436306.1"/>
    </source>
</evidence>
<evidence type="ECO:0000256" key="2">
    <source>
        <dbReference type="ARBA" id="ARBA00004477"/>
    </source>
</evidence>
<evidence type="ECO:0000256" key="3">
    <source>
        <dbReference type="ARBA" id="ARBA00009561"/>
    </source>
</evidence>
<dbReference type="GO" id="GO:0018279">
    <property type="term" value="P:protein N-linked glycosylation via asparagine"/>
    <property type="evidence" value="ECO:0007669"/>
    <property type="project" value="TreeGrafter"/>
</dbReference>
<evidence type="ECO:0000256" key="10">
    <source>
        <dbReference type="SAM" id="SignalP"/>
    </source>
</evidence>
<keyword evidence="5 10" id="KW-0732">Signal</keyword>
<dbReference type="SUPFAM" id="SSF52833">
    <property type="entry name" value="Thioredoxin-like"/>
    <property type="match status" value="1"/>
</dbReference>
<organism evidence="11 12">
    <name type="scientific">Tothia fuscella</name>
    <dbReference type="NCBI Taxonomy" id="1048955"/>
    <lineage>
        <taxon>Eukaryota</taxon>
        <taxon>Fungi</taxon>
        <taxon>Dikarya</taxon>
        <taxon>Ascomycota</taxon>
        <taxon>Pezizomycotina</taxon>
        <taxon>Dothideomycetes</taxon>
        <taxon>Pleosporomycetidae</taxon>
        <taxon>Venturiales</taxon>
        <taxon>Cylindrosympodiaceae</taxon>
        <taxon>Tothia</taxon>
    </lineage>
</organism>
<keyword evidence="6" id="KW-0256">Endoplasmic reticulum</keyword>
<proteinExistence type="inferred from homology"/>
<evidence type="ECO:0000313" key="12">
    <source>
        <dbReference type="Proteomes" id="UP000800235"/>
    </source>
</evidence>
<dbReference type="PANTHER" id="PTHR12692:SF0">
    <property type="entry name" value="GH11935P"/>
    <property type="match status" value="1"/>
</dbReference>
<feature type="signal peptide" evidence="10">
    <location>
        <begin position="1"/>
        <end position="18"/>
    </location>
</feature>
<gene>
    <name evidence="11" type="ORF">EJ08DRAFT_578911</name>
</gene>
<feature type="transmembrane region" description="Helical" evidence="9">
    <location>
        <begin position="262"/>
        <end position="281"/>
    </location>
</feature>
<keyword evidence="7 9" id="KW-1133">Transmembrane helix</keyword>
<reference evidence="11" key="1">
    <citation type="journal article" date="2020" name="Stud. Mycol.">
        <title>101 Dothideomycetes genomes: a test case for predicting lifestyles and emergence of pathogens.</title>
        <authorList>
            <person name="Haridas S."/>
            <person name="Albert R."/>
            <person name="Binder M."/>
            <person name="Bloem J."/>
            <person name="Labutti K."/>
            <person name="Salamov A."/>
            <person name="Andreopoulos B."/>
            <person name="Baker S."/>
            <person name="Barry K."/>
            <person name="Bills G."/>
            <person name="Bluhm B."/>
            <person name="Cannon C."/>
            <person name="Castanera R."/>
            <person name="Culley D."/>
            <person name="Daum C."/>
            <person name="Ezra D."/>
            <person name="Gonzalez J."/>
            <person name="Henrissat B."/>
            <person name="Kuo A."/>
            <person name="Liang C."/>
            <person name="Lipzen A."/>
            <person name="Lutzoni F."/>
            <person name="Magnuson J."/>
            <person name="Mondo S."/>
            <person name="Nolan M."/>
            <person name="Ohm R."/>
            <person name="Pangilinan J."/>
            <person name="Park H.-J."/>
            <person name="Ramirez L."/>
            <person name="Alfaro M."/>
            <person name="Sun H."/>
            <person name="Tritt A."/>
            <person name="Yoshinaga Y."/>
            <person name="Zwiers L.-H."/>
            <person name="Turgeon B."/>
            <person name="Goodwin S."/>
            <person name="Spatafora J."/>
            <person name="Crous P."/>
            <person name="Grigoriev I."/>
        </authorList>
    </citation>
    <scope>NUCLEOTIDE SEQUENCE</scope>
    <source>
        <strain evidence="11">CBS 130266</strain>
    </source>
</reference>
<evidence type="ECO:0000256" key="9">
    <source>
        <dbReference type="SAM" id="Phobius"/>
    </source>
</evidence>
<dbReference type="Gene3D" id="3.40.30.10">
    <property type="entry name" value="Glutaredoxin"/>
    <property type="match status" value="1"/>
</dbReference>
<dbReference type="InterPro" id="IPR036249">
    <property type="entry name" value="Thioredoxin-like_sf"/>
</dbReference>
<evidence type="ECO:0000256" key="8">
    <source>
        <dbReference type="ARBA" id="ARBA00023136"/>
    </source>
</evidence>
<comment type="subcellular location">
    <subcellularLocation>
        <location evidence="2">Endoplasmic reticulum membrane</location>
        <topology evidence="2">Multi-pass membrane protein</topology>
    </subcellularLocation>
</comment>
<dbReference type="Proteomes" id="UP000800235">
    <property type="component" value="Unassembled WGS sequence"/>
</dbReference>
<dbReference type="OrthoDB" id="67566at2759"/>
<feature type="transmembrane region" description="Helical" evidence="9">
    <location>
        <begin position="293"/>
        <end position="314"/>
    </location>
</feature>
<evidence type="ECO:0000256" key="5">
    <source>
        <dbReference type="ARBA" id="ARBA00022729"/>
    </source>
</evidence>
<feature type="transmembrane region" description="Helical" evidence="9">
    <location>
        <begin position="177"/>
        <end position="202"/>
    </location>
</feature>
<evidence type="ECO:0000256" key="1">
    <source>
        <dbReference type="ARBA" id="ARBA00002791"/>
    </source>
</evidence>
<dbReference type="GO" id="GO:0008250">
    <property type="term" value="C:oligosaccharyltransferase complex"/>
    <property type="evidence" value="ECO:0007669"/>
    <property type="project" value="TreeGrafter"/>
</dbReference>
<comment type="function">
    <text evidence="1">Subunit of the oligosaccharyl transferase (OST) complex that catalyzes the initial transfer of a defined glycan (Glc(3)Man(9)GlcNAc(2) in eukaryotes) from the lipid carrier dolichol-pyrophosphate to an asparagine residue within an Asn-X-Ser/Thr consensus motif in nascent polypeptide chains, the first step in protein N-glycosylation. N-glycosylation occurs cotranslationally and the complex associates with the Sec61 complex at the channel-forming translocon complex that mediates protein translocation across the endoplasmic reticulum (ER). All subunits are required for a maximal enzyme activity.</text>
</comment>
<evidence type="ECO:0000256" key="7">
    <source>
        <dbReference type="ARBA" id="ARBA00022989"/>
    </source>
</evidence>
<comment type="similarity">
    <text evidence="3">Belongs to the OST3/OST6 family.</text>
</comment>